<evidence type="ECO:0000256" key="5">
    <source>
        <dbReference type="ARBA" id="ARBA00022527"/>
    </source>
</evidence>
<keyword evidence="17" id="KW-0675">Receptor</keyword>
<dbReference type="FunFam" id="1.10.510.10:FF:000358">
    <property type="entry name" value="Putative leucine-rich repeat receptor-like serine/threonine-protein kinase"/>
    <property type="match status" value="1"/>
</dbReference>
<dbReference type="PROSITE" id="PS00108">
    <property type="entry name" value="PROTEIN_KINASE_ST"/>
    <property type="match status" value="1"/>
</dbReference>
<gene>
    <name evidence="24" type="ORF">AQUCO_00900902v1</name>
</gene>
<comment type="subcellular location">
    <subcellularLocation>
        <location evidence="1">Cell membrane</location>
        <topology evidence="1">Single-pass membrane protein</topology>
    </subcellularLocation>
</comment>
<evidence type="ECO:0000256" key="15">
    <source>
        <dbReference type="ARBA" id="ARBA00022989"/>
    </source>
</evidence>
<dbReference type="Proteomes" id="UP000230069">
    <property type="component" value="Unassembled WGS sequence"/>
</dbReference>
<evidence type="ECO:0000256" key="13">
    <source>
        <dbReference type="ARBA" id="ARBA00022777"/>
    </source>
</evidence>
<keyword evidence="14 21" id="KW-0067">ATP-binding</keyword>
<dbReference type="InterPro" id="IPR000719">
    <property type="entry name" value="Prot_kinase_dom"/>
</dbReference>
<evidence type="ECO:0000256" key="18">
    <source>
        <dbReference type="ARBA" id="ARBA00023180"/>
    </source>
</evidence>
<evidence type="ECO:0000256" key="2">
    <source>
        <dbReference type="ARBA" id="ARBA00008684"/>
    </source>
</evidence>
<keyword evidence="25" id="KW-1185">Reference proteome</keyword>
<evidence type="ECO:0000256" key="4">
    <source>
        <dbReference type="ARBA" id="ARBA00022475"/>
    </source>
</evidence>
<evidence type="ECO:0000256" key="10">
    <source>
        <dbReference type="ARBA" id="ARBA00022729"/>
    </source>
</evidence>
<dbReference type="STRING" id="218851.A0A2G5EFX1"/>
<evidence type="ECO:0000256" key="19">
    <source>
        <dbReference type="ARBA" id="ARBA00047899"/>
    </source>
</evidence>
<sequence length="1390" mass="153459">MVFSSMTWFSDFSNRVSIGFSHSKRNNNVSHSTFTTTTKKKDSKSSPVLGILAFEAARTMSRLVSLYKSLSEEQIDKLRKEVLRSQGVAYLNSMDEAFLLKLACAERIEDLDRSAVTVSRFGKKCSDPGLNQFEFAYADLKLGFVDIAKLDSKGMEKSIEKMEKYISATSGLYAALESLSELEALERKTKRWKDHSGPMPIQITKQEFSEQKLSIQKQRVQHFKDASLWNQPFDRIVGFMARTVCVIYSRICVVFGPDISVLPNISTRHHRFSSLQNLDDHESVKKESVTWRSGPITTQKIKHIGVHPFRSTELKPVPGENIGFRIGLKENHESGFGWVEKTTRLYQQAPPTTVGGSGLALRYAMVIITLEKYLESPSSLTDSGREDLYQMLPESLKTGLSSKLKKLYKNQDDSEWWEDEALAQGWKDGLDVIMGWLGTMAHDTVKWINERSFEKYNFDAKPTVLLLQTLVFADKEKTEAAIVEIMVGLSFICRYEFNRPGYSQPLQRFDNTTDQQSLLVFKSHISSDPFGVLESWNSNTTFCNWTGVTCNITKQRVTGINLENLNLAGTISPHIANLSFLRVLNLPNNSFYGVLPTEFGRLFRLQFLVVNSNLIQGTIPSSLSSCTRLVTLDLMQNRFEGTIPNELSGLLQLQVLRLTDNLLTGQIPPSLQNLSSITNLLLSENNFQGSIPEELGHIPSLINLQIDQNNMTGKIPLSLLNSSSLMMLTLSINKLTGNLPADMFSKLTSLTTLFLGGNNLTGPIPLSIANASTLVRMDLSVFSLVSNRLTGKLPHSIGNLSRELSLLVMGNNQLEGSLPAEISNLVGLTMLSLEYNSFTGSIPPSLGELLILQNLYLHQNLFSGQIPPPLGNLAQLYEMSLSRNNLSGAIPASLGNFQRLQVLDLSVNKLHGTIPIEIIGIPSLGKVLNLSSNSLTGPIPIGIGQLKMVQGLDFSHNNLSGNIPASIGECSSLLVLDLSGNSFGGSIPNSLADLKGIEYIDLSVNNLSGRIPSSLQSLKFIQLLNLSINQLEGEVPKEGIFINSTVISLKGNPNLCGGVPLLGLANCIVSEKHSNGSKLRLILGVVAGFVACSVLLGLFLLLLWKRNTGEAKNNDDVISFEGPYRLYTYHDIRIATENFSSNNLIGEGSFGCVYKAILRDGTLAAIKVFNMMQHGALKSFLSECEALRNVRHRNLISILSACSNSNFKALVLHFMVNGSLEQWLYRPNTLEESDLNHRLNIAIDVASAMEYLHYDCETPVVHCDLKPSNILLDENMVAHVGDFGLARMLLKIPKEGSLSSTLGLKGSIGYIAPEYGMGRGVSPKGDVYSYGILLLELFTGKKPTDEMFVGELDLPKWVSMALPDRIMDIVDSALRGKGNSPEHCLITVIK</sequence>
<evidence type="ECO:0000313" key="24">
    <source>
        <dbReference type="EMBL" id="PIA54652.1"/>
    </source>
</evidence>
<evidence type="ECO:0000259" key="23">
    <source>
        <dbReference type="PROSITE" id="PS50011"/>
    </source>
</evidence>
<dbReference type="Pfam" id="PF00069">
    <property type="entry name" value="Pkinase"/>
    <property type="match status" value="1"/>
</dbReference>
<evidence type="ECO:0000256" key="11">
    <source>
        <dbReference type="ARBA" id="ARBA00022737"/>
    </source>
</evidence>
<feature type="non-terminal residue" evidence="24">
    <location>
        <position position="1390"/>
    </location>
</feature>
<keyword evidence="10" id="KW-0732">Signal</keyword>
<evidence type="ECO:0000256" key="21">
    <source>
        <dbReference type="PROSITE-ProRule" id="PRU10141"/>
    </source>
</evidence>
<comment type="similarity">
    <text evidence="2">Belongs to the protein kinase superfamily. Ser/Thr protein kinase family.</text>
</comment>
<reference evidence="24 25" key="1">
    <citation type="submission" date="2017-09" db="EMBL/GenBank/DDBJ databases">
        <title>WGS assembly of Aquilegia coerulea Goldsmith.</title>
        <authorList>
            <person name="Hodges S."/>
            <person name="Kramer E."/>
            <person name="Nordborg M."/>
            <person name="Tomkins J."/>
            <person name="Borevitz J."/>
            <person name="Derieg N."/>
            <person name="Yan J."/>
            <person name="Mihaltcheva S."/>
            <person name="Hayes R.D."/>
            <person name="Rokhsar D."/>
        </authorList>
    </citation>
    <scope>NUCLEOTIDE SEQUENCE [LARGE SCALE GENOMIC DNA]</scope>
    <source>
        <strain evidence="25">cv. Goldsmith</strain>
    </source>
</reference>
<organism evidence="24 25">
    <name type="scientific">Aquilegia coerulea</name>
    <name type="common">Rocky mountain columbine</name>
    <dbReference type="NCBI Taxonomy" id="218851"/>
    <lineage>
        <taxon>Eukaryota</taxon>
        <taxon>Viridiplantae</taxon>
        <taxon>Streptophyta</taxon>
        <taxon>Embryophyta</taxon>
        <taxon>Tracheophyta</taxon>
        <taxon>Spermatophyta</taxon>
        <taxon>Magnoliopsida</taxon>
        <taxon>Ranunculales</taxon>
        <taxon>Ranunculaceae</taxon>
        <taxon>Thalictroideae</taxon>
        <taxon>Aquilegia</taxon>
    </lineage>
</organism>
<keyword evidence="9 22" id="KW-0812">Transmembrane</keyword>
<dbReference type="InterPro" id="IPR007700">
    <property type="entry name" value="DUF668"/>
</dbReference>
<dbReference type="Pfam" id="PF05003">
    <property type="entry name" value="DUF668"/>
    <property type="match status" value="1"/>
</dbReference>
<keyword evidence="7" id="KW-0433">Leucine-rich repeat</keyword>
<proteinExistence type="inferred from homology"/>
<dbReference type="InParanoid" id="A0A2G5EFX1"/>
<dbReference type="FunFam" id="3.30.200.20:FF:000661">
    <property type="entry name" value="Serine-threonine protein kinase plant-type"/>
    <property type="match status" value="1"/>
</dbReference>
<dbReference type="OrthoDB" id="673374at2759"/>
<keyword evidence="4" id="KW-1003">Cell membrane</keyword>
<dbReference type="SUPFAM" id="SSF56112">
    <property type="entry name" value="Protein kinase-like (PK-like)"/>
    <property type="match status" value="1"/>
</dbReference>
<dbReference type="InterPro" id="IPR032675">
    <property type="entry name" value="LRR_dom_sf"/>
</dbReference>
<dbReference type="EMBL" id="KZ305026">
    <property type="protein sequence ID" value="PIA54652.1"/>
    <property type="molecule type" value="Genomic_DNA"/>
</dbReference>
<feature type="domain" description="Protein kinase" evidence="23">
    <location>
        <begin position="1139"/>
        <end position="1390"/>
    </location>
</feature>
<dbReference type="InterPro" id="IPR013210">
    <property type="entry name" value="LRR_N_plant-typ"/>
</dbReference>
<dbReference type="InterPro" id="IPR017441">
    <property type="entry name" value="Protein_kinase_ATP_BS"/>
</dbReference>
<dbReference type="InterPro" id="IPR011009">
    <property type="entry name" value="Kinase-like_dom_sf"/>
</dbReference>
<evidence type="ECO:0000313" key="25">
    <source>
        <dbReference type="Proteomes" id="UP000230069"/>
    </source>
</evidence>
<dbReference type="EC" id="2.7.11.1" evidence="3"/>
<protein>
    <recommendedName>
        <fullName evidence="3">non-specific serine/threonine protein kinase</fullName>
        <ecNumber evidence="3">2.7.11.1</ecNumber>
    </recommendedName>
</protein>
<evidence type="ECO:0000256" key="14">
    <source>
        <dbReference type="ARBA" id="ARBA00022840"/>
    </source>
</evidence>
<keyword evidence="8" id="KW-0808">Transferase</keyword>
<dbReference type="Gene3D" id="3.80.10.10">
    <property type="entry name" value="Ribonuclease Inhibitor"/>
    <property type="match status" value="2"/>
</dbReference>
<dbReference type="InterPro" id="IPR008271">
    <property type="entry name" value="Ser/Thr_kinase_AS"/>
</dbReference>
<dbReference type="InterPro" id="IPR021864">
    <property type="entry name" value="DUF3475"/>
</dbReference>
<dbReference type="PROSITE" id="PS50011">
    <property type="entry name" value="PROTEIN_KINASE_DOM"/>
    <property type="match status" value="1"/>
</dbReference>
<feature type="binding site" evidence="21">
    <location>
        <position position="1167"/>
    </location>
    <ligand>
        <name>ATP</name>
        <dbReference type="ChEBI" id="CHEBI:30616"/>
    </ligand>
</feature>
<dbReference type="Gene3D" id="3.30.200.20">
    <property type="entry name" value="Phosphorylase Kinase, domain 1"/>
    <property type="match status" value="1"/>
</dbReference>
<keyword evidence="11" id="KW-0677">Repeat</keyword>
<evidence type="ECO:0000256" key="6">
    <source>
        <dbReference type="ARBA" id="ARBA00022553"/>
    </source>
</evidence>
<dbReference type="GO" id="GO:0005524">
    <property type="term" value="F:ATP binding"/>
    <property type="evidence" value="ECO:0007669"/>
    <property type="project" value="UniProtKB-UniRule"/>
</dbReference>
<dbReference type="SMART" id="SM00220">
    <property type="entry name" value="S_TKc"/>
    <property type="match status" value="1"/>
</dbReference>
<evidence type="ECO:0000256" key="16">
    <source>
        <dbReference type="ARBA" id="ARBA00023136"/>
    </source>
</evidence>
<dbReference type="GO" id="GO:0005886">
    <property type="term" value="C:plasma membrane"/>
    <property type="evidence" value="ECO:0007669"/>
    <property type="project" value="UniProtKB-SubCell"/>
</dbReference>
<evidence type="ECO:0000256" key="12">
    <source>
        <dbReference type="ARBA" id="ARBA00022741"/>
    </source>
</evidence>
<evidence type="ECO:0000256" key="3">
    <source>
        <dbReference type="ARBA" id="ARBA00012513"/>
    </source>
</evidence>
<keyword evidence="12 21" id="KW-0547">Nucleotide-binding</keyword>
<dbReference type="FunFam" id="3.80.10.10:FF:000095">
    <property type="entry name" value="LRR receptor-like serine/threonine-protein kinase GSO1"/>
    <property type="match status" value="1"/>
</dbReference>
<dbReference type="Pfam" id="PF11961">
    <property type="entry name" value="DUF3475"/>
    <property type="match status" value="1"/>
</dbReference>
<dbReference type="Pfam" id="PF08263">
    <property type="entry name" value="LRRNT_2"/>
    <property type="match status" value="1"/>
</dbReference>
<evidence type="ECO:0000256" key="8">
    <source>
        <dbReference type="ARBA" id="ARBA00022679"/>
    </source>
</evidence>
<dbReference type="GO" id="GO:0045927">
    <property type="term" value="P:positive regulation of growth"/>
    <property type="evidence" value="ECO:0007669"/>
    <property type="project" value="InterPro"/>
</dbReference>
<evidence type="ECO:0000256" key="7">
    <source>
        <dbReference type="ARBA" id="ARBA00022614"/>
    </source>
</evidence>
<dbReference type="Pfam" id="PF00560">
    <property type="entry name" value="LRR_1"/>
    <property type="match status" value="10"/>
</dbReference>
<evidence type="ECO:0000256" key="20">
    <source>
        <dbReference type="ARBA" id="ARBA00048679"/>
    </source>
</evidence>
<dbReference type="PANTHER" id="PTHR27008:SF513">
    <property type="entry name" value="PROTEIN KINASE DOMAIN-CONTAINING PROTEIN"/>
    <property type="match status" value="1"/>
</dbReference>
<feature type="transmembrane region" description="Helical" evidence="22">
    <location>
        <begin position="1081"/>
        <end position="1104"/>
    </location>
</feature>
<comment type="catalytic activity">
    <reaction evidence="19">
        <text>L-threonyl-[protein] + ATP = O-phospho-L-threonyl-[protein] + ADP + H(+)</text>
        <dbReference type="Rhea" id="RHEA:46608"/>
        <dbReference type="Rhea" id="RHEA-COMP:11060"/>
        <dbReference type="Rhea" id="RHEA-COMP:11605"/>
        <dbReference type="ChEBI" id="CHEBI:15378"/>
        <dbReference type="ChEBI" id="CHEBI:30013"/>
        <dbReference type="ChEBI" id="CHEBI:30616"/>
        <dbReference type="ChEBI" id="CHEBI:61977"/>
        <dbReference type="ChEBI" id="CHEBI:456216"/>
        <dbReference type="EC" id="2.7.11.1"/>
    </reaction>
</comment>
<comment type="catalytic activity">
    <reaction evidence="20">
        <text>L-seryl-[protein] + ATP = O-phospho-L-seryl-[protein] + ADP + H(+)</text>
        <dbReference type="Rhea" id="RHEA:17989"/>
        <dbReference type="Rhea" id="RHEA-COMP:9863"/>
        <dbReference type="Rhea" id="RHEA-COMP:11604"/>
        <dbReference type="ChEBI" id="CHEBI:15378"/>
        <dbReference type="ChEBI" id="CHEBI:29999"/>
        <dbReference type="ChEBI" id="CHEBI:30616"/>
        <dbReference type="ChEBI" id="CHEBI:83421"/>
        <dbReference type="ChEBI" id="CHEBI:456216"/>
        <dbReference type="EC" id="2.7.11.1"/>
    </reaction>
</comment>
<evidence type="ECO:0000256" key="9">
    <source>
        <dbReference type="ARBA" id="ARBA00022692"/>
    </source>
</evidence>
<evidence type="ECO:0000256" key="22">
    <source>
        <dbReference type="SAM" id="Phobius"/>
    </source>
</evidence>
<name>A0A2G5EFX1_AQUCA</name>
<dbReference type="SUPFAM" id="SSF52058">
    <property type="entry name" value="L domain-like"/>
    <property type="match status" value="2"/>
</dbReference>
<keyword evidence="13" id="KW-0418">Kinase</keyword>
<keyword evidence="15 22" id="KW-1133">Transmembrane helix</keyword>
<evidence type="ECO:0000256" key="17">
    <source>
        <dbReference type="ARBA" id="ARBA00023170"/>
    </source>
</evidence>
<dbReference type="GO" id="GO:0004674">
    <property type="term" value="F:protein serine/threonine kinase activity"/>
    <property type="evidence" value="ECO:0007669"/>
    <property type="project" value="UniProtKB-KW"/>
</dbReference>
<dbReference type="InterPro" id="IPR051809">
    <property type="entry name" value="Plant_receptor-like_S/T_kinase"/>
</dbReference>
<keyword evidence="6" id="KW-0597">Phosphoprotein</keyword>
<dbReference type="FunFam" id="3.80.10.10:FF:000288">
    <property type="entry name" value="LRR receptor-like serine/threonine-protein kinase EFR"/>
    <property type="match status" value="1"/>
</dbReference>
<accession>A0A2G5EFX1</accession>
<dbReference type="PROSITE" id="PS00107">
    <property type="entry name" value="PROTEIN_KINASE_ATP"/>
    <property type="match status" value="1"/>
</dbReference>
<keyword evidence="5" id="KW-0723">Serine/threonine-protein kinase</keyword>
<keyword evidence="18" id="KW-0325">Glycoprotein</keyword>
<keyword evidence="16 22" id="KW-0472">Membrane</keyword>
<dbReference type="Gene3D" id="1.10.510.10">
    <property type="entry name" value="Transferase(Phosphotransferase) domain 1"/>
    <property type="match status" value="1"/>
</dbReference>
<dbReference type="PANTHER" id="PTHR27008">
    <property type="entry name" value="OS04G0122200 PROTEIN"/>
    <property type="match status" value="1"/>
</dbReference>
<evidence type="ECO:0000256" key="1">
    <source>
        <dbReference type="ARBA" id="ARBA00004162"/>
    </source>
</evidence>
<dbReference type="InterPro" id="IPR001611">
    <property type="entry name" value="Leu-rich_rpt"/>
</dbReference>